<evidence type="ECO:0000256" key="2">
    <source>
        <dbReference type="ARBA" id="ARBA00022723"/>
    </source>
</evidence>
<dbReference type="InterPro" id="IPR051057">
    <property type="entry name" value="PI-PLC_domain"/>
</dbReference>
<dbReference type="InterPro" id="IPR017946">
    <property type="entry name" value="PLC-like_Pdiesterase_TIM-brl"/>
</dbReference>
<dbReference type="SUPFAM" id="SSF51695">
    <property type="entry name" value="PLC-like phosphodiesterases"/>
    <property type="match status" value="1"/>
</dbReference>
<organism evidence="6 7">
    <name type="scientific">Limulus polyphemus</name>
    <name type="common">Atlantic horseshoe crab</name>
    <dbReference type="NCBI Taxonomy" id="6850"/>
    <lineage>
        <taxon>Eukaryota</taxon>
        <taxon>Metazoa</taxon>
        <taxon>Ecdysozoa</taxon>
        <taxon>Arthropoda</taxon>
        <taxon>Chelicerata</taxon>
        <taxon>Merostomata</taxon>
        <taxon>Xiphosura</taxon>
        <taxon>Limulidae</taxon>
        <taxon>Limulus</taxon>
    </lineage>
</organism>
<evidence type="ECO:0000313" key="6">
    <source>
        <dbReference type="Proteomes" id="UP000694941"/>
    </source>
</evidence>
<gene>
    <name evidence="7" type="primary">LOC106472795</name>
</gene>
<evidence type="ECO:0000256" key="3">
    <source>
        <dbReference type="ARBA" id="ARBA00022842"/>
    </source>
</evidence>
<keyword evidence="3" id="KW-0460">Magnesium</keyword>
<dbReference type="PROSITE" id="PS50007">
    <property type="entry name" value="PIPLC_X_DOMAIN"/>
    <property type="match status" value="1"/>
</dbReference>
<name>A0ABM1TME2_LIMPO</name>
<protein>
    <submittedName>
        <fullName evidence="7">PI-PLC X domain-containing protein 3-like</fullName>
    </submittedName>
</protein>
<proteinExistence type="predicted"/>
<dbReference type="GeneID" id="106472795"/>
<dbReference type="CDD" id="cd08616">
    <property type="entry name" value="PI-PLCXD1c"/>
    <property type="match status" value="1"/>
</dbReference>
<accession>A0ABM1TME2</accession>
<dbReference type="Gene3D" id="3.20.20.190">
    <property type="entry name" value="Phosphatidylinositol (PI) phosphodiesterase"/>
    <property type="match status" value="1"/>
</dbReference>
<keyword evidence="2" id="KW-0479">Metal-binding</keyword>
<evidence type="ECO:0000313" key="7">
    <source>
        <dbReference type="RefSeq" id="XP_022257048.1"/>
    </source>
</evidence>
<reference evidence="7" key="1">
    <citation type="submission" date="2025-08" db="UniProtKB">
        <authorList>
            <consortium name="RefSeq"/>
        </authorList>
    </citation>
    <scope>IDENTIFICATION</scope>
    <source>
        <tissue evidence="7">Muscle</tissue>
    </source>
</reference>
<dbReference type="InterPro" id="IPR042158">
    <property type="entry name" value="PLCXD1/2/3"/>
</dbReference>
<evidence type="ECO:0000256" key="5">
    <source>
        <dbReference type="ARBA" id="ARBA00023239"/>
    </source>
</evidence>
<keyword evidence="6" id="KW-1185">Reference proteome</keyword>
<keyword evidence="5" id="KW-0456">Lyase</keyword>
<evidence type="ECO:0000256" key="1">
    <source>
        <dbReference type="ARBA" id="ARBA00000110"/>
    </source>
</evidence>
<dbReference type="RefSeq" id="XP_022257048.1">
    <property type="nucleotide sequence ID" value="XM_022401340.1"/>
</dbReference>
<keyword evidence="4" id="KW-1015">Disulfide bond</keyword>
<dbReference type="Proteomes" id="UP000694941">
    <property type="component" value="Unplaced"/>
</dbReference>
<dbReference type="PANTHER" id="PTHR13593:SF113">
    <property type="entry name" value="SI:DKEY-266F7.9"/>
    <property type="match status" value="1"/>
</dbReference>
<comment type="catalytic activity">
    <reaction evidence="1">
        <text>an N-(acyl)-sphingosylphosphoethanolamine = an N-(acyl)-sphingosyl-1,3-cyclic phosphate + ethanolamine</text>
        <dbReference type="Rhea" id="RHEA:60648"/>
        <dbReference type="ChEBI" id="CHEBI:57603"/>
        <dbReference type="ChEBI" id="CHEBI:143891"/>
        <dbReference type="ChEBI" id="CHEBI:143892"/>
    </reaction>
</comment>
<sequence length="352" mass="40563">MANRGNIEVVVPDAIVEIQQINSLNQSQVIDLKQWMQNLPQRLHNVPLNCISIPGSHDSGAYSVSSLKDYAPDGRFLFNSRVGQLLGSAAKKVMCDWMRTQDLNCKEQLENGIRYFDFRVATKHESSDFFIVHGLYGDSMGTILDSIKEFLDLNSKEIVLLHFQHLYVISNDDHHRLLQQITDVFGSKICPVVRKVEEVTLSWMWSQQYQVLVFYVNDIANYHPFLWTKEFITNPWPKVIKGDELIQFLTEQHKQEKPLRKFVVSQGVLTPSASFIMRHPLSKFRDLAECAHLALQEWLKGKQDLNIVISDFVDMKDCWFPRMVVGLNYSRSNHSEEVNGKGPRLLSTIRAP</sequence>
<evidence type="ECO:0000256" key="4">
    <source>
        <dbReference type="ARBA" id="ARBA00023157"/>
    </source>
</evidence>
<dbReference type="PANTHER" id="PTHR13593">
    <property type="match status" value="1"/>
</dbReference>